<evidence type="ECO:0008006" key="3">
    <source>
        <dbReference type="Google" id="ProtNLM"/>
    </source>
</evidence>
<dbReference type="InParanoid" id="E3LV08"/>
<dbReference type="EMBL" id="DS268416">
    <property type="protein sequence ID" value="EFP12477.1"/>
    <property type="molecule type" value="Genomic_DNA"/>
</dbReference>
<dbReference type="OrthoDB" id="5808622at2759"/>
<accession>E3LV08</accession>
<keyword evidence="2" id="KW-1185">Reference proteome</keyword>
<gene>
    <name evidence="1" type="ORF">CRE_29439</name>
</gene>
<sequence length="189" mass="22138">MKVETVYEDEDEIFELFGKQDDIVKNLEKIEIECLCNVSDEDVLSLNASVISLNSRNFTVDLVYKLIEKFTNRREDGSAFCIENSSKRNLNLKIIPPGFEETDSSRGYKEYRNQLINTNHPTVYLRVSEDRVRLQIGDTKKAKFWNENESDSDTNDDSDSSFGWASDYDAYEDAFDQDYHDYDYDFFWG</sequence>
<protein>
    <recommendedName>
        <fullName evidence="3">DUF38 domain-containing protein</fullName>
    </recommendedName>
</protein>
<dbReference type="Proteomes" id="UP000008281">
    <property type="component" value="Unassembled WGS sequence"/>
</dbReference>
<dbReference type="HOGENOM" id="CLU_1435684_0_0_1"/>
<evidence type="ECO:0000313" key="2">
    <source>
        <dbReference type="Proteomes" id="UP000008281"/>
    </source>
</evidence>
<name>E3LV08_CAERE</name>
<dbReference type="AlphaFoldDB" id="E3LV08"/>
<proteinExistence type="predicted"/>
<organism evidence="2">
    <name type="scientific">Caenorhabditis remanei</name>
    <name type="common">Caenorhabditis vulgaris</name>
    <dbReference type="NCBI Taxonomy" id="31234"/>
    <lineage>
        <taxon>Eukaryota</taxon>
        <taxon>Metazoa</taxon>
        <taxon>Ecdysozoa</taxon>
        <taxon>Nematoda</taxon>
        <taxon>Chromadorea</taxon>
        <taxon>Rhabditida</taxon>
        <taxon>Rhabditina</taxon>
        <taxon>Rhabditomorpha</taxon>
        <taxon>Rhabditoidea</taxon>
        <taxon>Rhabditidae</taxon>
        <taxon>Peloderinae</taxon>
        <taxon>Caenorhabditis</taxon>
    </lineage>
</organism>
<reference evidence="1" key="1">
    <citation type="submission" date="2007-07" db="EMBL/GenBank/DDBJ databases">
        <title>PCAP assembly of the Caenorhabditis remanei genome.</title>
        <authorList>
            <consortium name="The Caenorhabditis remanei Sequencing Consortium"/>
            <person name="Wilson R.K."/>
        </authorList>
    </citation>
    <scope>NUCLEOTIDE SEQUENCE [LARGE SCALE GENOMIC DNA]</scope>
    <source>
        <strain evidence="1">PB4641</strain>
    </source>
</reference>
<evidence type="ECO:0000313" key="1">
    <source>
        <dbReference type="EMBL" id="EFP12477.1"/>
    </source>
</evidence>